<organism evidence="2 3">
    <name type="scientific">Armillaria gallica</name>
    <name type="common">Bulbous honey fungus</name>
    <name type="synonym">Armillaria bulbosa</name>
    <dbReference type="NCBI Taxonomy" id="47427"/>
    <lineage>
        <taxon>Eukaryota</taxon>
        <taxon>Fungi</taxon>
        <taxon>Dikarya</taxon>
        <taxon>Basidiomycota</taxon>
        <taxon>Agaricomycotina</taxon>
        <taxon>Agaricomycetes</taxon>
        <taxon>Agaricomycetidae</taxon>
        <taxon>Agaricales</taxon>
        <taxon>Marasmiineae</taxon>
        <taxon>Physalacriaceae</taxon>
        <taxon>Armillaria</taxon>
    </lineage>
</organism>
<sequence>MSASTQKMPRPISRDTPKFDSSEPENLHYFLGQMEDLFSDYSITDDDEKKKKLVRYTGAHTEEEWQVLEKYDGGTFTEFKDVILKNYPEVADAETGTW</sequence>
<evidence type="ECO:0000313" key="2">
    <source>
        <dbReference type="EMBL" id="PBK83811.1"/>
    </source>
</evidence>
<keyword evidence="3" id="KW-1185">Reference proteome</keyword>
<name>A0A2H3CL68_ARMGA</name>
<dbReference type="OrthoDB" id="2962718at2759"/>
<dbReference type="STRING" id="47427.A0A2H3CL68"/>
<evidence type="ECO:0000313" key="3">
    <source>
        <dbReference type="Proteomes" id="UP000217790"/>
    </source>
</evidence>
<gene>
    <name evidence="2" type="ORF">ARMGADRAFT_944507</name>
</gene>
<feature type="region of interest" description="Disordered" evidence="1">
    <location>
        <begin position="1"/>
        <end position="24"/>
    </location>
</feature>
<protein>
    <submittedName>
        <fullName evidence="2">Uncharacterized protein</fullName>
    </submittedName>
</protein>
<evidence type="ECO:0000256" key="1">
    <source>
        <dbReference type="SAM" id="MobiDB-lite"/>
    </source>
</evidence>
<dbReference type="Proteomes" id="UP000217790">
    <property type="component" value="Unassembled WGS sequence"/>
</dbReference>
<reference evidence="3" key="1">
    <citation type="journal article" date="2017" name="Nat. Ecol. Evol.">
        <title>Genome expansion and lineage-specific genetic innovations in the forest pathogenic fungi Armillaria.</title>
        <authorList>
            <person name="Sipos G."/>
            <person name="Prasanna A.N."/>
            <person name="Walter M.C."/>
            <person name="O'Connor E."/>
            <person name="Balint B."/>
            <person name="Krizsan K."/>
            <person name="Kiss B."/>
            <person name="Hess J."/>
            <person name="Varga T."/>
            <person name="Slot J."/>
            <person name="Riley R."/>
            <person name="Boka B."/>
            <person name="Rigling D."/>
            <person name="Barry K."/>
            <person name="Lee J."/>
            <person name="Mihaltcheva S."/>
            <person name="LaButti K."/>
            <person name="Lipzen A."/>
            <person name="Waldron R."/>
            <person name="Moloney N.M."/>
            <person name="Sperisen C."/>
            <person name="Kredics L."/>
            <person name="Vagvoelgyi C."/>
            <person name="Patrignani A."/>
            <person name="Fitzpatrick D."/>
            <person name="Nagy I."/>
            <person name="Doyle S."/>
            <person name="Anderson J.B."/>
            <person name="Grigoriev I.V."/>
            <person name="Gueldener U."/>
            <person name="Muensterkoetter M."/>
            <person name="Nagy L.G."/>
        </authorList>
    </citation>
    <scope>NUCLEOTIDE SEQUENCE [LARGE SCALE GENOMIC DNA]</scope>
    <source>
        <strain evidence="3">Ar21-2</strain>
    </source>
</reference>
<feature type="compositionally biased region" description="Basic and acidic residues" evidence="1">
    <location>
        <begin position="12"/>
        <end position="21"/>
    </location>
</feature>
<dbReference type="EMBL" id="KZ293703">
    <property type="protein sequence ID" value="PBK83811.1"/>
    <property type="molecule type" value="Genomic_DNA"/>
</dbReference>
<dbReference type="AlphaFoldDB" id="A0A2H3CL68"/>
<proteinExistence type="predicted"/>
<dbReference type="InParanoid" id="A0A2H3CL68"/>
<accession>A0A2H3CL68</accession>